<reference evidence="13 14" key="1">
    <citation type="submission" date="2019-01" db="EMBL/GenBank/DDBJ databases">
        <title>Draft genome sequences of the type strains of six Macrococcus species.</title>
        <authorList>
            <person name="Mazhar S."/>
            <person name="Altermann E."/>
            <person name="Hill C."/>
            <person name="Mcauliffe O."/>
        </authorList>
    </citation>
    <scope>NUCLEOTIDE SEQUENCE [LARGE SCALE GENOMIC DNA]</scope>
    <source>
        <strain evidence="13 14">CCM4815</strain>
    </source>
</reference>
<dbReference type="InterPro" id="IPR003593">
    <property type="entry name" value="AAA+_ATPase"/>
</dbReference>
<keyword evidence="7 10" id="KW-1133">Transmembrane helix</keyword>
<comment type="subcellular location">
    <subcellularLocation>
        <location evidence="1">Cell membrane</location>
        <topology evidence="1">Multi-pass membrane protein</topology>
    </subcellularLocation>
</comment>
<evidence type="ECO:0000256" key="6">
    <source>
        <dbReference type="ARBA" id="ARBA00022840"/>
    </source>
</evidence>
<protein>
    <submittedName>
        <fullName evidence="13">ABC transporter ATP-binding protein</fullName>
    </submittedName>
</protein>
<feature type="transmembrane region" description="Helical" evidence="10">
    <location>
        <begin position="191"/>
        <end position="208"/>
    </location>
</feature>
<gene>
    <name evidence="13" type="ORF">ERX29_05565</name>
</gene>
<evidence type="ECO:0000259" key="11">
    <source>
        <dbReference type="PROSITE" id="PS50893"/>
    </source>
</evidence>
<dbReference type="RefSeq" id="WP_133443710.1">
    <property type="nucleotide sequence ID" value="NZ_SCWB01000008.1"/>
</dbReference>
<evidence type="ECO:0000256" key="7">
    <source>
        <dbReference type="ARBA" id="ARBA00022989"/>
    </source>
</evidence>
<feature type="transmembrane region" description="Helical" evidence="10">
    <location>
        <begin position="90"/>
        <end position="115"/>
    </location>
</feature>
<dbReference type="InterPro" id="IPR017871">
    <property type="entry name" value="ABC_transporter-like_CS"/>
</dbReference>
<dbReference type="PROSITE" id="PS00211">
    <property type="entry name" value="ABC_TRANSPORTER_1"/>
    <property type="match status" value="1"/>
</dbReference>
<dbReference type="GO" id="GO:0005524">
    <property type="term" value="F:ATP binding"/>
    <property type="evidence" value="ECO:0007669"/>
    <property type="project" value="UniProtKB-KW"/>
</dbReference>
<keyword evidence="6 13" id="KW-0067">ATP-binding</keyword>
<keyword evidence="8 10" id="KW-0472">Membrane</keyword>
<evidence type="ECO:0000256" key="1">
    <source>
        <dbReference type="ARBA" id="ARBA00004651"/>
    </source>
</evidence>
<dbReference type="PROSITE" id="PS50929">
    <property type="entry name" value="ABC_TM1F"/>
    <property type="match status" value="1"/>
</dbReference>
<dbReference type="InterPro" id="IPR036640">
    <property type="entry name" value="ABC1_TM_sf"/>
</dbReference>
<dbReference type="InterPro" id="IPR003439">
    <property type="entry name" value="ABC_transporter-like_ATP-bd"/>
</dbReference>
<keyword evidence="3" id="KW-1003">Cell membrane</keyword>
<evidence type="ECO:0000256" key="4">
    <source>
        <dbReference type="ARBA" id="ARBA00022692"/>
    </source>
</evidence>
<dbReference type="CDD" id="cd18547">
    <property type="entry name" value="ABC_6TM_Tm288_like"/>
    <property type="match status" value="1"/>
</dbReference>
<keyword evidence="14" id="KW-1185">Reference proteome</keyword>
<dbReference type="SMART" id="SM00382">
    <property type="entry name" value="AAA"/>
    <property type="match status" value="1"/>
</dbReference>
<comment type="caution">
    <text evidence="13">The sequence shown here is derived from an EMBL/GenBank/DDBJ whole genome shotgun (WGS) entry which is preliminary data.</text>
</comment>
<dbReference type="SUPFAM" id="SSF52540">
    <property type="entry name" value="P-loop containing nucleoside triphosphate hydrolases"/>
    <property type="match status" value="1"/>
</dbReference>
<evidence type="ECO:0000256" key="5">
    <source>
        <dbReference type="ARBA" id="ARBA00022741"/>
    </source>
</evidence>
<evidence type="ECO:0000256" key="8">
    <source>
        <dbReference type="ARBA" id="ARBA00023136"/>
    </source>
</evidence>
<dbReference type="PANTHER" id="PTHR43394">
    <property type="entry name" value="ATP-DEPENDENT PERMEASE MDL1, MITOCHONDRIAL"/>
    <property type="match status" value="1"/>
</dbReference>
<feature type="domain" description="ABC transporter" evidence="11">
    <location>
        <begin position="366"/>
        <end position="602"/>
    </location>
</feature>
<dbReference type="FunFam" id="3.40.50.300:FF:000287">
    <property type="entry name" value="Multidrug ABC transporter ATP-binding protein"/>
    <property type="match status" value="1"/>
</dbReference>
<dbReference type="GO" id="GO:0015421">
    <property type="term" value="F:ABC-type oligopeptide transporter activity"/>
    <property type="evidence" value="ECO:0007669"/>
    <property type="project" value="TreeGrafter"/>
</dbReference>
<dbReference type="AlphaFoldDB" id="A0A4R6BUX3"/>
<organism evidence="13 14">
    <name type="scientific">Macrococcus lamae</name>
    <dbReference type="NCBI Taxonomy" id="198484"/>
    <lineage>
        <taxon>Bacteria</taxon>
        <taxon>Bacillati</taxon>
        <taxon>Bacillota</taxon>
        <taxon>Bacilli</taxon>
        <taxon>Bacillales</taxon>
        <taxon>Staphylococcaceae</taxon>
        <taxon>Macrococcus</taxon>
    </lineage>
</organism>
<dbReference type="GO" id="GO:0005886">
    <property type="term" value="C:plasma membrane"/>
    <property type="evidence" value="ECO:0007669"/>
    <property type="project" value="UniProtKB-SubCell"/>
</dbReference>
<keyword evidence="4 10" id="KW-0812">Transmembrane</keyword>
<accession>A0A4R6BUX3</accession>
<sequence length="612" mass="69052">MIKDVFSHDKILAKEDLKRRPKMEVKRAEDWKQTLYRLWQLMEDRKWLLIFVILLVIVTSLLSLIGPYIIGQIIDHMIIPKKFDGLLNRLLLLSGVYIALSILTYLAAFFMVDIAQKAIYRLRMKLFSHMQTIGIPFFDKRQHGELMSRMTNDIENVSKVLNSSFIQFTSSIVTLIGTIIVMLILSPVLTLLTMLIIPVMLIATRWITKRTGPLYKKRQNALGEMNAYIEEIISGQQVVKVFSQEETVINGFEEKNRNVRENGFWAITYSGTIPKVMNMLNNISFAIVAGIGGLLALNGYGVTVGTIVIFAEYARQFTRPLSDLANQFNEVLSALAGAERVFSIIDEESEPDIDNNNRDLLIEGGIQFNDVIFKYNKEQQKNIINRVSFEVLPGETVALVGATGAGKTTIIQLLNRFYDINGGDILIDGVSVSNIPRKTLRGQIAYVLQDPFLFDGTIKDSIKYGKRDAADEEIIQAAIDANAYDFIMRLPEGFDTMISGEDSSLSQGEKQLLSIARALVLDPAILLLDEATSSIDTVTEMKLQEAIDRLMEGRTSIVIAHRLNTVKKADKIIVLQQGEIIEQGYQHELLEQRGIYYHMVNSSHTDNDELLD</sequence>
<evidence type="ECO:0000256" key="2">
    <source>
        <dbReference type="ARBA" id="ARBA00022448"/>
    </source>
</evidence>
<proteinExistence type="predicted"/>
<feature type="transmembrane region" description="Helical" evidence="10">
    <location>
        <begin position="165"/>
        <end position="185"/>
    </location>
</feature>
<evidence type="ECO:0000256" key="9">
    <source>
        <dbReference type="ARBA" id="ARBA00025074"/>
    </source>
</evidence>
<dbReference type="Pfam" id="PF00005">
    <property type="entry name" value="ABC_tran"/>
    <property type="match status" value="1"/>
</dbReference>
<evidence type="ECO:0000256" key="10">
    <source>
        <dbReference type="SAM" id="Phobius"/>
    </source>
</evidence>
<dbReference type="Pfam" id="PF00664">
    <property type="entry name" value="ABC_membrane"/>
    <property type="match status" value="1"/>
</dbReference>
<dbReference type="Gene3D" id="1.20.1560.10">
    <property type="entry name" value="ABC transporter type 1, transmembrane domain"/>
    <property type="match status" value="1"/>
</dbReference>
<keyword evidence="2" id="KW-0813">Transport</keyword>
<dbReference type="InterPro" id="IPR039421">
    <property type="entry name" value="Type_1_exporter"/>
</dbReference>
<keyword evidence="5" id="KW-0547">Nucleotide-binding</keyword>
<evidence type="ECO:0000313" key="13">
    <source>
        <dbReference type="EMBL" id="TDM11854.1"/>
    </source>
</evidence>
<dbReference type="InterPro" id="IPR011527">
    <property type="entry name" value="ABC1_TM_dom"/>
</dbReference>
<dbReference type="SUPFAM" id="SSF90123">
    <property type="entry name" value="ABC transporter transmembrane region"/>
    <property type="match status" value="1"/>
</dbReference>
<dbReference type="PROSITE" id="PS50893">
    <property type="entry name" value="ABC_TRANSPORTER_2"/>
    <property type="match status" value="1"/>
</dbReference>
<dbReference type="OrthoDB" id="9770415at2"/>
<comment type="function">
    <text evidence="9">May be involved in multidrug export. Transmembrane domains (TMD) form a pore in the cell membrane and the ATP-binding domain (NBD) is responsible for energy generation.</text>
</comment>
<dbReference type="Gene3D" id="3.40.50.300">
    <property type="entry name" value="P-loop containing nucleotide triphosphate hydrolases"/>
    <property type="match status" value="1"/>
</dbReference>
<dbReference type="EMBL" id="SCWB01000008">
    <property type="protein sequence ID" value="TDM11854.1"/>
    <property type="molecule type" value="Genomic_DNA"/>
</dbReference>
<feature type="domain" description="ABC transmembrane type-1" evidence="12">
    <location>
        <begin position="50"/>
        <end position="333"/>
    </location>
</feature>
<evidence type="ECO:0000313" key="14">
    <source>
        <dbReference type="Proteomes" id="UP000294802"/>
    </source>
</evidence>
<name>A0A4R6BUX3_9STAP</name>
<dbReference type="InterPro" id="IPR027417">
    <property type="entry name" value="P-loop_NTPase"/>
</dbReference>
<feature type="transmembrane region" description="Helical" evidence="10">
    <location>
        <begin position="285"/>
        <end position="311"/>
    </location>
</feature>
<dbReference type="GO" id="GO:0016887">
    <property type="term" value="F:ATP hydrolysis activity"/>
    <property type="evidence" value="ECO:0007669"/>
    <property type="project" value="InterPro"/>
</dbReference>
<dbReference type="FunFam" id="1.20.1560.10:FF:000011">
    <property type="entry name" value="Multidrug ABC transporter ATP-binding protein"/>
    <property type="match status" value="1"/>
</dbReference>
<feature type="transmembrane region" description="Helical" evidence="10">
    <location>
        <begin position="47"/>
        <end position="70"/>
    </location>
</feature>
<evidence type="ECO:0000256" key="3">
    <source>
        <dbReference type="ARBA" id="ARBA00022475"/>
    </source>
</evidence>
<dbReference type="Proteomes" id="UP000294802">
    <property type="component" value="Unassembled WGS sequence"/>
</dbReference>
<dbReference type="PANTHER" id="PTHR43394:SF1">
    <property type="entry name" value="ATP-BINDING CASSETTE SUB-FAMILY B MEMBER 10, MITOCHONDRIAL"/>
    <property type="match status" value="1"/>
</dbReference>
<evidence type="ECO:0000259" key="12">
    <source>
        <dbReference type="PROSITE" id="PS50929"/>
    </source>
</evidence>